<evidence type="ECO:0000313" key="2">
    <source>
        <dbReference type="Proteomes" id="UP000199373"/>
    </source>
</evidence>
<reference evidence="1 2" key="1">
    <citation type="submission" date="2016-10" db="EMBL/GenBank/DDBJ databases">
        <authorList>
            <person name="de Groot N.N."/>
        </authorList>
    </citation>
    <scope>NUCLEOTIDE SEQUENCE [LARGE SCALE GENOMIC DNA]</scope>
    <source>
        <strain evidence="1 2">TC2-24</strain>
    </source>
</reference>
<keyword evidence="2" id="KW-1185">Reference proteome</keyword>
<proteinExistence type="predicted"/>
<sequence>MSTEEEQFLALLKENLRAHQNIASIVINYTCCSVHNVGTLNFTANDGGRVAMRQSDVPQSQEVVTLPDELATDEAIHLWQKLQEADYIDENYQPLVSRPKAALLADAMATCLGIRQRWRIFEEVWQRRNMRNDFARALSQQQSLDFQDDIRKLMRR</sequence>
<dbReference type="EMBL" id="FOIQ01000003">
    <property type="protein sequence ID" value="SEW08339.1"/>
    <property type="molecule type" value="Genomic_DNA"/>
</dbReference>
<accession>A0A1I0P2A8</accession>
<dbReference type="AlphaFoldDB" id="A0A1I0P2A8"/>
<organism evidence="1 2">
    <name type="scientific">Prevotella aff. ruminicola Tc2-24</name>
    <dbReference type="NCBI Taxonomy" id="81582"/>
    <lineage>
        <taxon>Bacteria</taxon>
        <taxon>Pseudomonadati</taxon>
        <taxon>Bacteroidota</taxon>
        <taxon>Bacteroidia</taxon>
        <taxon>Bacteroidales</taxon>
        <taxon>Prevotellaceae</taxon>
        <taxon>Prevotella</taxon>
    </lineage>
</organism>
<dbReference type="RefSeq" id="WP_091915726.1">
    <property type="nucleotide sequence ID" value="NZ_FOIQ01000003.1"/>
</dbReference>
<gene>
    <name evidence="1" type="ORF">SAMN04487850_1541</name>
</gene>
<dbReference type="Proteomes" id="UP000199373">
    <property type="component" value="Unassembled WGS sequence"/>
</dbReference>
<evidence type="ECO:0000313" key="1">
    <source>
        <dbReference type="EMBL" id="SEW08339.1"/>
    </source>
</evidence>
<name>A0A1I0P2A8_9BACT</name>
<protein>
    <submittedName>
        <fullName evidence="1">Uncharacterized protein</fullName>
    </submittedName>
</protein>